<reference evidence="2" key="2">
    <citation type="submission" date="2023-05" db="EMBL/GenBank/DDBJ databases">
        <authorList>
            <person name="Fouks B."/>
        </authorList>
    </citation>
    <scope>NUCLEOTIDE SEQUENCE</scope>
    <source>
        <strain evidence="2">Stay&amp;Tobe</strain>
        <tissue evidence="2">Testes</tissue>
    </source>
</reference>
<feature type="chain" id="PRO_5042057112" evidence="1">
    <location>
        <begin position="24"/>
        <end position="157"/>
    </location>
</feature>
<name>A0AAD7Z658_DIPPU</name>
<evidence type="ECO:0000256" key="1">
    <source>
        <dbReference type="SAM" id="SignalP"/>
    </source>
</evidence>
<gene>
    <name evidence="2" type="ORF">L9F63_008029</name>
</gene>
<dbReference type="AlphaFoldDB" id="A0AAD7Z658"/>
<keyword evidence="1" id="KW-0732">Signal</keyword>
<feature type="signal peptide" evidence="1">
    <location>
        <begin position="1"/>
        <end position="23"/>
    </location>
</feature>
<reference evidence="2" key="1">
    <citation type="journal article" date="2023" name="IScience">
        <title>Live-bearing cockroach genome reveals convergent evolutionary mechanisms linked to viviparity in insects and beyond.</title>
        <authorList>
            <person name="Fouks B."/>
            <person name="Harrison M.C."/>
            <person name="Mikhailova A.A."/>
            <person name="Marchal E."/>
            <person name="English S."/>
            <person name="Carruthers M."/>
            <person name="Jennings E.C."/>
            <person name="Chiamaka E.L."/>
            <person name="Frigard R.A."/>
            <person name="Pippel M."/>
            <person name="Attardo G.M."/>
            <person name="Benoit J.B."/>
            <person name="Bornberg-Bauer E."/>
            <person name="Tobe S.S."/>
        </authorList>
    </citation>
    <scope>NUCLEOTIDE SEQUENCE</scope>
    <source>
        <strain evidence="2">Stay&amp;Tobe</strain>
    </source>
</reference>
<accession>A0AAD7Z658</accession>
<sequence>MAHTSIFLAILFNVICFAAIAQAAPSQGGEIVSNKWCYNGTVFKTREHIRIRVTVRYPEGWTISEIVAGFEWSKNGYGNGSISSDFLGKNSWEILLNLEPDTFGIFEVEVTTKHETDKDEDENFKHSNVNIYDELYISSSGPGIAEDVIDRQIQRQR</sequence>
<evidence type="ECO:0000313" key="2">
    <source>
        <dbReference type="EMBL" id="KAJ9574804.1"/>
    </source>
</evidence>
<comment type="caution">
    <text evidence="2">The sequence shown here is derived from an EMBL/GenBank/DDBJ whole genome shotgun (WGS) entry which is preliminary data.</text>
</comment>
<keyword evidence="3" id="KW-1185">Reference proteome</keyword>
<evidence type="ECO:0000313" key="3">
    <source>
        <dbReference type="Proteomes" id="UP001233999"/>
    </source>
</evidence>
<dbReference type="EMBL" id="JASPKZ010010261">
    <property type="protein sequence ID" value="KAJ9574804.1"/>
    <property type="molecule type" value="Genomic_DNA"/>
</dbReference>
<proteinExistence type="predicted"/>
<organism evidence="2 3">
    <name type="scientific">Diploptera punctata</name>
    <name type="common">Pacific beetle cockroach</name>
    <dbReference type="NCBI Taxonomy" id="6984"/>
    <lineage>
        <taxon>Eukaryota</taxon>
        <taxon>Metazoa</taxon>
        <taxon>Ecdysozoa</taxon>
        <taxon>Arthropoda</taxon>
        <taxon>Hexapoda</taxon>
        <taxon>Insecta</taxon>
        <taxon>Pterygota</taxon>
        <taxon>Neoptera</taxon>
        <taxon>Polyneoptera</taxon>
        <taxon>Dictyoptera</taxon>
        <taxon>Blattodea</taxon>
        <taxon>Blaberoidea</taxon>
        <taxon>Blaberidae</taxon>
        <taxon>Diplopterinae</taxon>
        <taxon>Diploptera</taxon>
    </lineage>
</organism>
<dbReference type="Proteomes" id="UP001233999">
    <property type="component" value="Unassembled WGS sequence"/>
</dbReference>
<protein>
    <submittedName>
        <fullName evidence="2">Uncharacterized protein</fullName>
    </submittedName>
</protein>